<accession>A0A810N3D1</accession>
<reference evidence="1" key="1">
    <citation type="submission" date="2020-08" db="EMBL/GenBank/DDBJ databases">
        <title>Whole genome shotgun sequence of Polymorphospora rubra NBRC 101157.</title>
        <authorList>
            <person name="Komaki H."/>
            <person name="Tamura T."/>
        </authorList>
    </citation>
    <scope>NUCLEOTIDE SEQUENCE</scope>
    <source>
        <strain evidence="1">NBRC 101157</strain>
    </source>
</reference>
<dbReference type="RefSeq" id="WP_212826196.1">
    <property type="nucleotide sequence ID" value="NZ_AP023359.1"/>
</dbReference>
<keyword evidence="2" id="KW-1185">Reference proteome</keyword>
<dbReference type="KEGG" id="pry:Prubr_32440"/>
<organism evidence="1 2">
    <name type="scientific">Polymorphospora rubra</name>
    <dbReference type="NCBI Taxonomy" id="338584"/>
    <lineage>
        <taxon>Bacteria</taxon>
        <taxon>Bacillati</taxon>
        <taxon>Actinomycetota</taxon>
        <taxon>Actinomycetes</taxon>
        <taxon>Micromonosporales</taxon>
        <taxon>Micromonosporaceae</taxon>
        <taxon>Polymorphospora</taxon>
    </lineage>
</organism>
<dbReference type="EMBL" id="AP023359">
    <property type="protein sequence ID" value="BCJ66223.1"/>
    <property type="molecule type" value="Genomic_DNA"/>
</dbReference>
<dbReference type="Proteomes" id="UP000680866">
    <property type="component" value="Chromosome"/>
</dbReference>
<sequence length="145" mass="15972">METLTVRGRALRVLATLVGGALLLVGTFWGQDDHFPFGPFRMYSTSNPPDQPAPDTRVEAVAADGSVVVLSERNSGIRRAEIEGQQARYSDDPALLADVAQAYAKRNPDRPALVEVRIVVRWHGIVDGRPTQTYVDETVVRWQAS</sequence>
<gene>
    <name evidence="1" type="ORF">Prubr_32440</name>
</gene>
<protein>
    <submittedName>
        <fullName evidence="1">Uncharacterized protein</fullName>
    </submittedName>
</protein>
<dbReference type="AlphaFoldDB" id="A0A810N3D1"/>
<name>A0A810N3D1_9ACTN</name>
<evidence type="ECO:0000313" key="1">
    <source>
        <dbReference type="EMBL" id="BCJ66223.1"/>
    </source>
</evidence>
<evidence type="ECO:0000313" key="2">
    <source>
        <dbReference type="Proteomes" id="UP000680866"/>
    </source>
</evidence>
<proteinExistence type="predicted"/>